<feature type="domain" description="BPP" evidence="2">
    <location>
        <begin position="26"/>
        <end position="437"/>
    </location>
</feature>
<gene>
    <name evidence="3" type="ORF">ACFQ4H_00590</name>
</gene>
<reference evidence="4" key="1">
    <citation type="journal article" date="2019" name="Int. J. Syst. Evol. Microbiol.">
        <title>The Global Catalogue of Microorganisms (GCM) 10K type strain sequencing project: providing services to taxonomists for standard genome sequencing and annotation.</title>
        <authorList>
            <consortium name="The Broad Institute Genomics Platform"/>
            <consortium name="The Broad Institute Genome Sequencing Center for Infectious Disease"/>
            <person name="Wu L."/>
            <person name="Ma J."/>
        </authorList>
    </citation>
    <scope>NUCLEOTIDE SEQUENCE [LARGE SCALE GENOMIC DNA]</scope>
    <source>
        <strain evidence="4">JCM 31037</strain>
    </source>
</reference>
<keyword evidence="4" id="KW-1185">Reference proteome</keyword>
<feature type="chain" id="PRO_5046715177" evidence="1">
    <location>
        <begin position="28"/>
        <end position="450"/>
    </location>
</feature>
<sequence length="450" mass="47954">MQNRRGRLLTAAAIAIAMTVSPFSAQAAQTAGIPEVEAELETPALFDDDAGGNANADDPAIWLHPTHPARSVVIGTAKEGGLFAYSLSGSVLQAVPVPAPPRPGDEGGRFNNVDLLYDVKVGGTPRDLAVVSDRGRDQLRVYRIDPAAARVGAAPLVDVTDPAAPLIFSVDQDEVNEQRTVYGLAAWQDRATGRSYALVSRRDTTELALLRLIATPAGRVTYTVERTLTMPASFTLPNGANWQPCLEPGEDPQFEGMVVDARTGTLYAGQEDVGIWRMPATLLGTPVLVDRVREYGVPATYDPATDECTYGTDPGYGGTHLSSDVEGLTIYYRGAGRGYLLASSQGENAFAVYQLQGANAYQGHFRVVADDDPDDPDGSEVCDGAAVLNVPLGSTFDEGLLVVHDGENTPVAVDENGEVRENTNFKFVKWDDVAEEAGLVVDTSGWSPRS</sequence>
<name>A0ABW3Y590_9ACTN</name>
<dbReference type="RefSeq" id="WP_377565580.1">
    <property type="nucleotide sequence ID" value="NZ_JBHTMP010000001.1"/>
</dbReference>
<keyword evidence="1" id="KW-0732">Signal</keyword>
<comment type="caution">
    <text evidence="3">The sequence shown here is derived from an EMBL/GenBank/DDBJ whole genome shotgun (WGS) entry which is preliminary data.</text>
</comment>
<evidence type="ECO:0000256" key="1">
    <source>
        <dbReference type="SAM" id="SignalP"/>
    </source>
</evidence>
<feature type="signal peptide" evidence="1">
    <location>
        <begin position="1"/>
        <end position="27"/>
    </location>
</feature>
<accession>A0ABW3Y590</accession>
<dbReference type="PROSITE" id="PS51662">
    <property type="entry name" value="BP_PHYTASE"/>
    <property type="match status" value="1"/>
</dbReference>
<dbReference type="InterPro" id="IPR006311">
    <property type="entry name" value="TAT_signal"/>
</dbReference>
<dbReference type="InterPro" id="IPR011042">
    <property type="entry name" value="6-blade_b-propeller_TolB-like"/>
</dbReference>
<dbReference type="SUPFAM" id="SSF50956">
    <property type="entry name" value="Thermostable phytase (3-phytase)"/>
    <property type="match status" value="1"/>
</dbReference>
<organism evidence="3 4">
    <name type="scientific">Micromonospora sonneratiae</name>
    <dbReference type="NCBI Taxonomy" id="1184706"/>
    <lineage>
        <taxon>Bacteria</taxon>
        <taxon>Bacillati</taxon>
        <taxon>Actinomycetota</taxon>
        <taxon>Actinomycetes</taxon>
        <taxon>Micromonosporales</taxon>
        <taxon>Micromonosporaceae</taxon>
        <taxon>Micromonospora</taxon>
    </lineage>
</organism>
<protein>
    <submittedName>
        <fullName evidence="3">Phytase</fullName>
    </submittedName>
</protein>
<dbReference type="EMBL" id="JBHTMP010000001">
    <property type="protein sequence ID" value="MFD1319578.1"/>
    <property type="molecule type" value="Genomic_DNA"/>
</dbReference>
<evidence type="ECO:0000313" key="4">
    <source>
        <dbReference type="Proteomes" id="UP001597260"/>
    </source>
</evidence>
<dbReference type="PROSITE" id="PS51318">
    <property type="entry name" value="TAT"/>
    <property type="match status" value="1"/>
</dbReference>
<dbReference type="Pfam" id="PF02333">
    <property type="entry name" value="Phytase"/>
    <property type="match status" value="2"/>
</dbReference>
<dbReference type="InterPro" id="IPR003431">
    <property type="entry name" value="B-propeller_Phytase"/>
</dbReference>
<proteinExistence type="predicted"/>
<evidence type="ECO:0000259" key="2">
    <source>
        <dbReference type="PROSITE" id="PS51662"/>
    </source>
</evidence>
<dbReference type="Gene3D" id="2.120.10.30">
    <property type="entry name" value="TolB, C-terminal domain"/>
    <property type="match status" value="1"/>
</dbReference>
<dbReference type="Proteomes" id="UP001597260">
    <property type="component" value="Unassembled WGS sequence"/>
</dbReference>
<evidence type="ECO:0000313" key="3">
    <source>
        <dbReference type="EMBL" id="MFD1319578.1"/>
    </source>
</evidence>